<gene>
    <name evidence="1" type="ORF">J437_LFUL003475</name>
</gene>
<reference evidence="1" key="2">
    <citation type="submission" date="2017-10" db="EMBL/GenBank/DDBJ databases">
        <title>Ladona fulva Genome sequencing and assembly.</title>
        <authorList>
            <person name="Murali S."/>
            <person name="Richards S."/>
            <person name="Bandaranaike D."/>
            <person name="Bellair M."/>
            <person name="Blankenburg K."/>
            <person name="Chao H."/>
            <person name="Dinh H."/>
            <person name="Doddapaneni H."/>
            <person name="Dugan-Rocha S."/>
            <person name="Elkadiri S."/>
            <person name="Gnanaolivu R."/>
            <person name="Hernandez B."/>
            <person name="Skinner E."/>
            <person name="Javaid M."/>
            <person name="Lee S."/>
            <person name="Li M."/>
            <person name="Ming W."/>
            <person name="Munidasa M."/>
            <person name="Muniz J."/>
            <person name="Nguyen L."/>
            <person name="Hughes D."/>
            <person name="Osuji N."/>
            <person name="Pu L.-L."/>
            <person name="Puazo M."/>
            <person name="Qu C."/>
            <person name="Quiroz J."/>
            <person name="Raj R."/>
            <person name="Weissenberger G."/>
            <person name="Xin Y."/>
            <person name="Zou X."/>
            <person name="Han Y."/>
            <person name="Worley K."/>
            <person name="Muzny D."/>
            <person name="Gibbs R."/>
        </authorList>
    </citation>
    <scope>NUCLEOTIDE SEQUENCE</scope>
    <source>
        <strain evidence="1">Sampled in the wild</strain>
    </source>
</reference>
<dbReference type="AlphaFoldDB" id="A0A8K0NU00"/>
<dbReference type="EMBL" id="KZ308114">
    <property type="protein sequence ID" value="KAG8221841.1"/>
    <property type="molecule type" value="Genomic_DNA"/>
</dbReference>
<organism evidence="1 2">
    <name type="scientific">Ladona fulva</name>
    <name type="common">Scarce chaser dragonfly</name>
    <name type="synonym">Libellula fulva</name>
    <dbReference type="NCBI Taxonomy" id="123851"/>
    <lineage>
        <taxon>Eukaryota</taxon>
        <taxon>Metazoa</taxon>
        <taxon>Ecdysozoa</taxon>
        <taxon>Arthropoda</taxon>
        <taxon>Hexapoda</taxon>
        <taxon>Insecta</taxon>
        <taxon>Pterygota</taxon>
        <taxon>Palaeoptera</taxon>
        <taxon>Odonata</taxon>
        <taxon>Epiprocta</taxon>
        <taxon>Anisoptera</taxon>
        <taxon>Libelluloidea</taxon>
        <taxon>Libellulidae</taxon>
        <taxon>Ladona</taxon>
    </lineage>
</organism>
<proteinExistence type="predicted"/>
<protein>
    <submittedName>
        <fullName evidence="1">Uncharacterized protein</fullName>
    </submittedName>
</protein>
<reference evidence="1" key="1">
    <citation type="submission" date="2013-04" db="EMBL/GenBank/DDBJ databases">
        <authorList>
            <person name="Qu J."/>
            <person name="Murali S.C."/>
            <person name="Bandaranaike D."/>
            <person name="Bellair M."/>
            <person name="Blankenburg K."/>
            <person name="Chao H."/>
            <person name="Dinh H."/>
            <person name="Doddapaneni H."/>
            <person name="Downs B."/>
            <person name="Dugan-Rocha S."/>
            <person name="Elkadiri S."/>
            <person name="Gnanaolivu R.D."/>
            <person name="Hernandez B."/>
            <person name="Javaid M."/>
            <person name="Jayaseelan J.C."/>
            <person name="Lee S."/>
            <person name="Li M."/>
            <person name="Ming W."/>
            <person name="Munidasa M."/>
            <person name="Muniz J."/>
            <person name="Nguyen L."/>
            <person name="Ongeri F."/>
            <person name="Osuji N."/>
            <person name="Pu L.-L."/>
            <person name="Puazo M."/>
            <person name="Qu C."/>
            <person name="Quiroz J."/>
            <person name="Raj R."/>
            <person name="Weissenberger G."/>
            <person name="Xin Y."/>
            <person name="Zou X."/>
            <person name="Han Y."/>
            <person name="Richards S."/>
            <person name="Worley K."/>
            <person name="Muzny D."/>
            <person name="Gibbs R."/>
        </authorList>
    </citation>
    <scope>NUCLEOTIDE SEQUENCE</scope>
    <source>
        <strain evidence="1">Sampled in the wild</strain>
    </source>
</reference>
<name>A0A8K0NU00_LADFU</name>
<comment type="caution">
    <text evidence="1">The sequence shown here is derived from an EMBL/GenBank/DDBJ whole genome shotgun (WGS) entry which is preliminary data.</text>
</comment>
<evidence type="ECO:0000313" key="1">
    <source>
        <dbReference type="EMBL" id="KAG8221841.1"/>
    </source>
</evidence>
<accession>A0A8K0NU00</accession>
<evidence type="ECO:0000313" key="2">
    <source>
        <dbReference type="Proteomes" id="UP000792457"/>
    </source>
</evidence>
<keyword evidence="2" id="KW-1185">Reference proteome</keyword>
<dbReference type="OrthoDB" id="2333384at2759"/>
<sequence length="110" mass="12304">MARKLLKFLILFDNTNLLYFPGQFLSGRVLVELEEDTPALGRFALFTDGMSLRERDNCSGVPPQPHCGCHPKGVSVVFTWVPYDWTGISNGVVSVKIDEASCRTFPHNCQ</sequence>
<dbReference type="Proteomes" id="UP000792457">
    <property type="component" value="Unassembled WGS sequence"/>
</dbReference>